<keyword evidence="2" id="KW-1185">Reference proteome</keyword>
<reference evidence="1" key="2">
    <citation type="submission" date="2021-03" db="UniProtKB">
        <authorList>
            <consortium name="EnsemblPlants"/>
        </authorList>
    </citation>
    <scope>IDENTIFICATION</scope>
</reference>
<name>A0A803P8W2_CANSA</name>
<dbReference type="EMBL" id="UZAU01000253">
    <property type="status" value="NOT_ANNOTATED_CDS"/>
    <property type="molecule type" value="Genomic_DNA"/>
</dbReference>
<protein>
    <submittedName>
        <fullName evidence="1">Uncharacterized protein</fullName>
    </submittedName>
</protein>
<dbReference type="Gramene" id="evm.model.03.393">
    <property type="protein sequence ID" value="cds.evm.model.03.393"/>
    <property type="gene ID" value="evm.TU.03.393"/>
</dbReference>
<accession>A0A803P8W2</accession>
<dbReference type="EnsemblPlants" id="evm.model.03.393">
    <property type="protein sequence ID" value="cds.evm.model.03.393"/>
    <property type="gene ID" value="evm.TU.03.393"/>
</dbReference>
<proteinExistence type="predicted"/>
<evidence type="ECO:0000313" key="1">
    <source>
        <dbReference type="EnsemblPlants" id="cds.evm.model.03.393"/>
    </source>
</evidence>
<reference evidence="1" key="1">
    <citation type="submission" date="2018-11" db="EMBL/GenBank/DDBJ databases">
        <authorList>
            <person name="Grassa J C."/>
        </authorList>
    </citation>
    <scope>NUCLEOTIDE SEQUENCE [LARGE SCALE GENOMIC DNA]</scope>
</reference>
<sequence>MVETICTSGYEEHEWSLLLSMLLLRVGIKVWCGCLPVAGDEKTDIDGADFDGIGIDRIGISTGSNG</sequence>
<dbReference type="AlphaFoldDB" id="A0A803P8W2"/>
<evidence type="ECO:0000313" key="2">
    <source>
        <dbReference type="Proteomes" id="UP000596661"/>
    </source>
</evidence>
<organism evidence="1 2">
    <name type="scientific">Cannabis sativa</name>
    <name type="common">Hemp</name>
    <name type="synonym">Marijuana</name>
    <dbReference type="NCBI Taxonomy" id="3483"/>
    <lineage>
        <taxon>Eukaryota</taxon>
        <taxon>Viridiplantae</taxon>
        <taxon>Streptophyta</taxon>
        <taxon>Embryophyta</taxon>
        <taxon>Tracheophyta</taxon>
        <taxon>Spermatophyta</taxon>
        <taxon>Magnoliopsida</taxon>
        <taxon>eudicotyledons</taxon>
        <taxon>Gunneridae</taxon>
        <taxon>Pentapetalae</taxon>
        <taxon>rosids</taxon>
        <taxon>fabids</taxon>
        <taxon>Rosales</taxon>
        <taxon>Cannabaceae</taxon>
        <taxon>Cannabis</taxon>
    </lineage>
</organism>
<dbReference type="Proteomes" id="UP000596661">
    <property type="component" value="Chromosome 3"/>
</dbReference>